<evidence type="ECO:0000256" key="1">
    <source>
        <dbReference type="SAM" id="MobiDB-lite"/>
    </source>
</evidence>
<keyword evidence="3" id="KW-1185">Reference proteome</keyword>
<accession>A0A022QD72</accession>
<dbReference type="STRING" id="4155.A0A022QD72"/>
<dbReference type="EMBL" id="KI631864">
    <property type="protein sequence ID" value="EYU25886.1"/>
    <property type="molecule type" value="Genomic_DNA"/>
</dbReference>
<dbReference type="AlphaFoldDB" id="A0A022QD72"/>
<proteinExistence type="predicted"/>
<evidence type="ECO:0000313" key="3">
    <source>
        <dbReference type="Proteomes" id="UP000030748"/>
    </source>
</evidence>
<organism evidence="2 3">
    <name type="scientific">Erythranthe guttata</name>
    <name type="common">Yellow monkey flower</name>
    <name type="synonym">Mimulus guttatus</name>
    <dbReference type="NCBI Taxonomy" id="4155"/>
    <lineage>
        <taxon>Eukaryota</taxon>
        <taxon>Viridiplantae</taxon>
        <taxon>Streptophyta</taxon>
        <taxon>Embryophyta</taxon>
        <taxon>Tracheophyta</taxon>
        <taxon>Spermatophyta</taxon>
        <taxon>Magnoliopsida</taxon>
        <taxon>eudicotyledons</taxon>
        <taxon>Gunneridae</taxon>
        <taxon>Pentapetalae</taxon>
        <taxon>asterids</taxon>
        <taxon>lamiids</taxon>
        <taxon>Lamiales</taxon>
        <taxon>Phrymaceae</taxon>
        <taxon>Erythranthe</taxon>
    </lineage>
</organism>
<reference evidence="2 3" key="1">
    <citation type="journal article" date="2013" name="Proc. Natl. Acad. Sci. U.S.A.">
        <title>Fine-scale variation in meiotic recombination in Mimulus inferred from population shotgun sequencing.</title>
        <authorList>
            <person name="Hellsten U."/>
            <person name="Wright K.M."/>
            <person name="Jenkins J."/>
            <person name="Shu S."/>
            <person name="Yuan Y."/>
            <person name="Wessler S.R."/>
            <person name="Schmutz J."/>
            <person name="Willis J.H."/>
            <person name="Rokhsar D.S."/>
        </authorList>
    </citation>
    <scope>NUCLEOTIDE SEQUENCE [LARGE SCALE GENOMIC DNA]</scope>
    <source>
        <strain evidence="3">cv. DUN x IM62</strain>
    </source>
</reference>
<gene>
    <name evidence="2" type="ORF">MIMGU_mgv1a016723mg</name>
</gene>
<sequence length="110" mass="12059">MYRPAARQLLPALRRRTGHFQSEGSPVGCSAPIVPPASFLVTAASENARNHKPNSFESANHQSSSTSSGEGRNPRFTAGAKALWQEEQASVLQASLRHVVRSHYQIFNFI</sequence>
<dbReference type="eggNOG" id="KOG2969">
    <property type="taxonomic scope" value="Eukaryota"/>
</dbReference>
<protein>
    <submittedName>
        <fullName evidence="2">Uncharacterized protein</fullName>
    </submittedName>
</protein>
<name>A0A022QD72_ERYGU</name>
<feature type="compositionally biased region" description="Polar residues" evidence="1">
    <location>
        <begin position="53"/>
        <end position="70"/>
    </location>
</feature>
<evidence type="ECO:0000313" key="2">
    <source>
        <dbReference type="EMBL" id="EYU25886.1"/>
    </source>
</evidence>
<feature type="region of interest" description="Disordered" evidence="1">
    <location>
        <begin position="44"/>
        <end position="77"/>
    </location>
</feature>
<dbReference type="Proteomes" id="UP000030748">
    <property type="component" value="Unassembled WGS sequence"/>
</dbReference>